<feature type="transmembrane region" description="Helical" evidence="8">
    <location>
        <begin position="167"/>
        <end position="185"/>
    </location>
</feature>
<evidence type="ECO:0000256" key="1">
    <source>
        <dbReference type="ARBA" id="ARBA00003279"/>
    </source>
</evidence>
<dbReference type="InterPro" id="IPR001958">
    <property type="entry name" value="Tet-R_TetA/multi-R_MdtG-like"/>
</dbReference>
<dbReference type="CDD" id="cd17388">
    <property type="entry name" value="MFS_TetA"/>
    <property type="match status" value="1"/>
</dbReference>
<protein>
    <submittedName>
        <fullName evidence="10">TCR/Tet family MFS transporter</fullName>
    </submittedName>
</protein>
<accession>A0ABW5NHK4</accession>
<comment type="similarity">
    <text evidence="3">Belongs to the major facilitator superfamily. TCR/Tet family.</text>
</comment>
<keyword evidence="4" id="KW-0813">Transport</keyword>
<organism evidence="10 11">
    <name type="scientific">Sphingobacterium corticis</name>
    <dbReference type="NCBI Taxonomy" id="1812823"/>
    <lineage>
        <taxon>Bacteria</taxon>
        <taxon>Pseudomonadati</taxon>
        <taxon>Bacteroidota</taxon>
        <taxon>Sphingobacteriia</taxon>
        <taxon>Sphingobacteriales</taxon>
        <taxon>Sphingobacteriaceae</taxon>
        <taxon>Sphingobacterium</taxon>
    </lineage>
</organism>
<evidence type="ECO:0000256" key="2">
    <source>
        <dbReference type="ARBA" id="ARBA00004141"/>
    </source>
</evidence>
<feature type="transmembrane region" description="Helical" evidence="8">
    <location>
        <begin position="345"/>
        <end position="367"/>
    </location>
</feature>
<gene>
    <name evidence="10" type="ORF">ACFSQ3_01840</name>
</gene>
<keyword evidence="6 8" id="KW-1133">Transmembrane helix</keyword>
<evidence type="ECO:0000256" key="8">
    <source>
        <dbReference type="SAM" id="Phobius"/>
    </source>
</evidence>
<feature type="transmembrane region" description="Helical" evidence="8">
    <location>
        <begin position="217"/>
        <end position="241"/>
    </location>
</feature>
<dbReference type="PROSITE" id="PS50850">
    <property type="entry name" value="MFS"/>
    <property type="match status" value="1"/>
</dbReference>
<feature type="transmembrane region" description="Helical" evidence="8">
    <location>
        <begin position="79"/>
        <end position="102"/>
    </location>
</feature>
<name>A0ABW5NHK4_9SPHI</name>
<dbReference type="Proteomes" id="UP001597393">
    <property type="component" value="Unassembled WGS sequence"/>
</dbReference>
<feature type="transmembrane region" description="Helical" evidence="8">
    <location>
        <begin position="137"/>
        <end position="161"/>
    </location>
</feature>
<feature type="transmembrane region" description="Helical" evidence="8">
    <location>
        <begin position="279"/>
        <end position="300"/>
    </location>
</feature>
<dbReference type="RefSeq" id="WP_380868456.1">
    <property type="nucleotide sequence ID" value="NZ_JBHUMA010000004.1"/>
</dbReference>
<dbReference type="InterPro" id="IPR020846">
    <property type="entry name" value="MFS_dom"/>
</dbReference>
<comment type="function">
    <text evidence="1">Resistance to tetracycline by an active tetracycline efflux. This is an energy-dependent process that decreases the accumulation of the antibiotic in whole cells. This protein functions as a metal-tetracycline/H(+) antiporter.</text>
</comment>
<dbReference type="InterPro" id="IPR011701">
    <property type="entry name" value="MFS"/>
</dbReference>
<dbReference type="PANTHER" id="PTHR23504">
    <property type="entry name" value="MAJOR FACILITATOR SUPERFAMILY DOMAIN-CONTAINING PROTEIN 10"/>
    <property type="match status" value="1"/>
</dbReference>
<dbReference type="PANTHER" id="PTHR23504:SF15">
    <property type="entry name" value="MAJOR FACILITATOR SUPERFAMILY (MFS) PROFILE DOMAIN-CONTAINING PROTEIN"/>
    <property type="match status" value="1"/>
</dbReference>
<comment type="caution">
    <text evidence="10">The sequence shown here is derived from an EMBL/GenBank/DDBJ whole genome shotgun (WGS) entry which is preliminary data.</text>
</comment>
<dbReference type="PROSITE" id="PS00216">
    <property type="entry name" value="SUGAR_TRANSPORT_1"/>
    <property type="match status" value="1"/>
</dbReference>
<feature type="transmembrane region" description="Helical" evidence="8">
    <location>
        <begin position="48"/>
        <end position="67"/>
    </location>
</feature>
<keyword evidence="11" id="KW-1185">Reference proteome</keyword>
<feature type="transmembrane region" description="Helical" evidence="8">
    <location>
        <begin position="253"/>
        <end position="272"/>
    </location>
</feature>
<evidence type="ECO:0000313" key="11">
    <source>
        <dbReference type="Proteomes" id="UP001597393"/>
    </source>
</evidence>
<feature type="transmembrane region" description="Helical" evidence="8">
    <location>
        <begin position="379"/>
        <end position="399"/>
    </location>
</feature>
<sequence length="418" mass="45022">MHKNSNAALIFIFITVVLDSTGLGIIIPVMPALIRELIHGDISQASSYGGWLTFCYACMQFLFAAVLGNLSDRFGRRPVLLFSLLGFAINYILIGFAPSIFWLFVGRIIAGITGASHTVAAAYIADVSPADKKAQNFGLIGAAFGLGFIIGPVLGGVLGHYGPRVPFFAAAGLTFFNFVYGYFVVPESLSPSLRRPFQWKNANPIGTFKHIARYPSIIPLCICVFLINVAAHSVQSTWSYFTMEKFDWNERMVGYSLGFIGILLTIIQAGLLRIIIPKVGVPGSIIGGIALYCISLPLFGLATATWMLFAISILYVFGGISGPALQSAVSNEVPDNEQGQIQGGLACIISLTAIIGPPVMTSLFSHFTAKNASTYLPEAPFYLATILVLVAVVIAIIYFQKARSIPAKNREADINPFG</sequence>
<feature type="transmembrane region" description="Helical" evidence="8">
    <location>
        <begin position="306"/>
        <end position="325"/>
    </location>
</feature>
<evidence type="ECO:0000256" key="6">
    <source>
        <dbReference type="ARBA" id="ARBA00022989"/>
    </source>
</evidence>
<comment type="subcellular location">
    <subcellularLocation>
        <location evidence="2">Membrane</location>
        <topology evidence="2">Multi-pass membrane protein</topology>
    </subcellularLocation>
</comment>
<dbReference type="PRINTS" id="PR01035">
    <property type="entry name" value="TCRTETA"/>
</dbReference>
<reference evidence="11" key="1">
    <citation type="journal article" date="2019" name="Int. J. Syst. Evol. Microbiol.">
        <title>The Global Catalogue of Microorganisms (GCM) 10K type strain sequencing project: providing services to taxonomists for standard genome sequencing and annotation.</title>
        <authorList>
            <consortium name="The Broad Institute Genomics Platform"/>
            <consortium name="The Broad Institute Genome Sequencing Center for Infectious Disease"/>
            <person name="Wu L."/>
            <person name="Ma J."/>
        </authorList>
    </citation>
    <scope>NUCLEOTIDE SEQUENCE [LARGE SCALE GENOMIC DNA]</scope>
    <source>
        <strain evidence="11">KCTC 42248</strain>
    </source>
</reference>
<proteinExistence type="inferred from homology"/>
<evidence type="ECO:0000256" key="4">
    <source>
        <dbReference type="ARBA" id="ARBA00022448"/>
    </source>
</evidence>
<feature type="domain" description="Major facilitator superfamily (MFS) profile" evidence="9">
    <location>
        <begin position="8"/>
        <end position="403"/>
    </location>
</feature>
<evidence type="ECO:0000256" key="3">
    <source>
        <dbReference type="ARBA" id="ARBA00007520"/>
    </source>
</evidence>
<dbReference type="EMBL" id="JBHUMA010000004">
    <property type="protein sequence ID" value="MFD2597677.1"/>
    <property type="molecule type" value="Genomic_DNA"/>
</dbReference>
<keyword evidence="7 8" id="KW-0472">Membrane</keyword>
<dbReference type="Gene3D" id="1.20.1250.20">
    <property type="entry name" value="MFS general substrate transporter like domains"/>
    <property type="match status" value="1"/>
</dbReference>
<keyword evidence="5 8" id="KW-0812">Transmembrane</keyword>
<feature type="transmembrane region" description="Helical" evidence="8">
    <location>
        <begin position="108"/>
        <end position="125"/>
    </location>
</feature>
<evidence type="ECO:0000313" key="10">
    <source>
        <dbReference type="EMBL" id="MFD2597677.1"/>
    </source>
</evidence>
<dbReference type="InterPro" id="IPR005829">
    <property type="entry name" value="Sugar_transporter_CS"/>
</dbReference>
<evidence type="ECO:0000256" key="5">
    <source>
        <dbReference type="ARBA" id="ARBA00022692"/>
    </source>
</evidence>
<dbReference type="SUPFAM" id="SSF103473">
    <property type="entry name" value="MFS general substrate transporter"/>
    <property type="match status" value="1"/>
</dbReference>
<dbReference type="Pfam" id="PF07690">
    <property type="entry name" value="MFS_1"/>
    <property type="match status" value="1"/>
</dbReference>
<dbReference type="InterPro" id="IPR036259">
    <property type="entry name" value="MFS_trans_sf"/>
</dbReference>
<evidence type="ECO:0000259" key="9">
    <source>
        <dbReference type="PROSITE" id="PS50850"/>
    </source>
</evidence>
<evidence type="ECO:0000256" key="7">
    <source>
        <dbReference type="ARBA" id="ARBA00023136"/>
    </source>
</evidence>